<dbReference type="EMBL" id="JASCZI010242106">
    <property type="protein sequence ID" value="MED6209606.1"/>
    <property type="molecule type" value="Genomic_DNA"/>
</dbReference>
<gene>
    <name evidence="6" type="ORF">PIB30_056409</name>
</gene>
<dbReference type="SUPFAM" id="SSF52540">
    <property type="entry name" value="P-loop containing nucleoside triphosphate hydrolases"/>
    <property type="match status" value="1"/>
</dbReference>
<dbReference type="InterPro" id="IPR058192">
    <property type="entry name" value="WHD_ROQ1-like"/>
</dbReference>
<keyword evidence="3" id="KW-0611">Plant defense</keyword>
<sequence length="615" mass="69679">MALQLQSSSSSSSTHSTSFSSSSFNHTYEYDVFISFRGEDTRYGFTGSLYEALSNKGIHAFIDDEELPKGNKIRPSLGSSIKDSRIAIIVLSPNYASSSFCLDELVQIVRYIKGNNRLVLPVFYKVDPSDVRHLKKSYGEAMTKHEERFQNYMNKVLKWKKALHQVANLSGYHFKDGVGYEHKFIKKIVENISTKVRFVTLHVADYPVGLESRVPKLISLLKMGSSGRVHMVGIHGIGGIGKTTLAIAVYNLIANNFEGVCFVENVRENSNKYGLVHLQNIILSKIIGKDEVHIVGVKEGTSLIQQRLCRKKVLLVLDDVDDRRQLQAVAGKLDWFGPGSRFIITTRDTHLLKCHGVRDTYEVDNLNKRDSFQLLIKKAFENDNVSPSYTDVLNRAIAYASGHPLALEIIGSNLFGKEVQVWESALDHFEKHLDNTVHEILRVSFDALGKEEQNVFLDIACCFKGYSLLEVSILLQAHYGSCMKYHIDVLVEKSLIKTDRDERVTMHDLMEELGKEIVFEKSPEMPGKRSRLWFYKDIVKVLEDNQGTSAIEIIYLEFPLLESGEVKWDGKAFKEMKNLKTLIIKNDCFSRSLQTSSKQFKNIGMAEISFGVFSI</sequence>
<dbReference type="InterPro" id="IPR044974">
    <property type="entry name" value="Disease_R_plants"/>
</dbReference>
<reference evidence="6 7" key="1">
    <citation type="journal article" date="2023" name="Plants (Basel)">
        <title>Bridging the Gap: Combining Genomics and Transcriptomics Approaches to Understand Stylosanthes scabra, an Orphan Legume from the Brazilian Caatinga.</title>
        <authorList>
            <person name="Ferreira-Neto J.R.C."/>
            <person name="da Silva M.D."/>
            <person name="Binneck E."/>
            <person name="de Melo N.F."/>
            <person name="da Silva R.H."/>
            <person name="de Melo A.L.T.M."/>
            <person name="Pandolfi V."/>
            <person name="Bustamante F.O."/>
            <person name="Brasileiro-Vidal A.C."/>
            <person name="Benko-Iseppon A.M."/>
        </authorList>
    </citation>
    <scope>NUCLEOTIDE SEQUENCE [LARGE SCALE GENOMIC DNA]</scope>
    <source>
        <tissue evidence="6">Leaves</tissue>
    </source>
</reference>
<evidence type="ECO:0000256" key="1">
    <source>
        <dbReference type="ARBA" id="ARBA00022614"/>
    </source>
</evidence>
<keyword evidence="1" id="KW-0433">Leucine-rich repeat</keyword>
<evidence type="ECO:0000313" key="7">
    <source>
        <dbReference type="Proteomes" id="UP001341840"/>
    </source>
</evidence>
<dbReference type="Gene3D" id="1.10.8.430">
    <property type="entry name" value="Helical domain of apoptotic protease-activating factors"/>
    <property type="match status" value="1"/>
</dbReference>
<dbReference type="SUPFAM" id="SSF46785">
    <property type="entry name" value="Winged helix' DNA-binding domain"/>
    <property type="match status" value="1"/>
</dbReference>
<evidence type="ECO:0000313" key="6">
    <source>
        <dbReference type="EMBL" id="MED6209606.1"/>
    </source>
</evidence>
<dbReference type="PANTHER" id="PTHR11017:SF431">
    <property type="entry name" value="ADP-RIBOSYL CYCLASE_CYCLIC ADP-RIBOSE HYDROLASE"/>
    <property type="match status" value="1"/>
</dbReference>
<dbReference type="SMART" id="SM00255">
    <property type="entry name" value="TIR"/>
    <property type="match status" value="1"/>
</dbReference>
<dbReference type="InterPro" id="IPR027417">
    <property type="entry name" value="P-loop_NTPase"/>
</dbReference>
<dbReference type="Gene3D" id="3.40.50.10140">
    <property type="entry name" value="Toll/interleukin-1 receptor homology (TIR) domain"/>
    <property type="match status" value="1"/>
</dbReference>
<evidence type="ECO:0000256" key="3">
    <source>
        <dbReference type="ARBA" id="ARBA00022821"/>
    </source>
</evidence>
<dbReference type="PROSITE" id="PS50104">
    <property type="entry name" value="TIR"/>
    <property type="match status" value="1"/>
</dbReference>
<dbReference type="InterPro" id="IPR000157">
    <property type="entry name" value="TIR_dom"/>
</dbReference>
<dbReference type="Gene3D" id="3.40.50.300">
    <property type="entry name" value="P-loop containing nucleotide triphosphate hydrolases"/>
    <property type="match status" value="1"/>
</dbReference>
<feature type="compositionally biased region" description="Low complexity" evidence="4">
    <location>
        <begin position="7"/>
        <end position="22"/>
    </location>
</feature>
<dbReference type="Pfam" id="PF01582">
    <property type="entry name" value="TIR"/>
    <property type="match status" value="1"/>
</dbReference>
<dbReference type="PRINTS" id="PR00364">
    <property type="entry name" value="DISEASERSIST"/>
</dbReference>
<dbReference type="SUPFAM" id="SSF52200">
    <property type="entry name" value="Toll/Interleukin receptor TIR domain"/>
    <property type="match status" value="1"/>
</dbReference>
<protein>
    <recommendedName>
        <fullName evidence="5">TIR domain-containing protein</fullName>
    </recommendedName>
</protein>
<evidence type="ECO:0000259" key="5">
    <source>
        <dbReference type="PROSITE" id="PS50104"/>
    </source>
</evidence>
<keyword evidence="7" id="KW-1185">Reference proteome</keyword>
<dbReference type="InterPro" id="IPR035897">
    <property type="entry name" value="Toll_tir_struct_dom_sf"/>
</dbReference>
<dbReference type="InterPro" id="IPR036390">
    <property type="entry name" value="WH_DNA-bd_sf"/>
</dbReference>
<evidence type="ECO:0000256" key="4">
    <source>
        <dbReference type="SAM" id="MobiDB-lite"/>
    </source>
</evidence>
<accession>A0ABU6YJI4</accession>
<dbReference type="InterPro" id="IPR042197">
    <property type="entry name" value="Apaf_helical"/>
</dbReference>
<dbReference type="Pfam" id="PF23282">
    <property type="entry name" value="WHD_ROQ1"/>
    <property type="match status" value="1"/>
</dbReference>
<evidence type="ECO:0000256" key="2">
    <source>
        <dbReference type="ARBA" id="ARBA00022737"/>
    </source>
</evidence>
<name>A0ABU6YJI4_9FABA</name>
<organism evidence="6 7">
    <name type="scientific">Stylosanthes scabra</name>
    <dbReference type="NCBI Taxonomy" id="79078"/>
    <lineage>
        <taxon>Eukaryota</taxon>
        <taxon>Viridiplantae</taxon>
        <taxon>Streptophyta</taxon>
        <taxon>Embryophyta</taxon>
        <taxon>Tracheophyta</taxon>
        <taxon>Spermatophyta</taxon>
        <taxon>Magnoliopsida</taxon>
        <taxon>eudicotyledons</taxon>
        <taxon>Gunneridae</taxon>
        <taxon>Pentapetalae</taxon>
        <taxon>rosids</taxon>
        <taxon>fabids</taxon>
        <taxon>Fabales</taxon>
        <taxon>Fabaceae</taxon>
        <taxon>Papilionoideae</taxon>
        <taxon>50 kb inversion clade</taxon>
        <taxon>dalbergioids sensu lato</taxon>
        <taxon>Dalbergieae</taxon>
        <taxon>Pterocarpus clade</taxon>
        <taxon>Stylosanthes</taxon>
    </lineage>
</organism>
<dbReference type="InterPro" id="IPR002182">
    <property type="entry name" value="NB-ARC"/>
</dbReference>
<dbReference type="Pfam" id="PF00931">
    <property type="entry name" value="NB-ARC"/>
    <property type="match status" value="1"/>
</dbReference>
<feature type="region of interest" description="Disordered" evidence="4">
    <location>
        <begin position="1"/>
        <end position="22"/>
    </location>
</feature>
<comment type="caution">
    <text evidence="6">The sequence shown here is derived from an EMBL/GenBank/DDBJ whole genome shotgun (WGS) entry which is preliminary data.</text>
</comment>
<dbReference type="Proteomes" id="UP001341840">
    <property type="component" value="Unassembled WGS sequence"/>
</dbReference>
<feature type="domain" description="TIR" evidence="5">
    <location>
        <begin position="28"/>
        <end position="196"/>
    </location>
</feature>
<proteinExistence type="predicted"/>
<dbReference type="PANTHER" id="PTHR11017">
    <property type="entry name" value="LEUCINE-RICH REPEAT-CONTAINING PROTEIN"/>
    <property type="match status" value="1"/>
</dbReference>
<keyword evidence="2" id="KW-0677">Repeat</keyword>